<reference evidence="1" key="2">
    <citation type="journal article" date="2015" name="Fish Shellfish Immunol.">
        <title>Early steps in the European eel (Anguilla anguilla)-Vibrio vulnificus interaction in the gills: Role of the RtxA13 toxin.</title>
        <authorList>
            <person name="Callol A."/>
            <person name="Pajuelo D."/>
            <person name="Ebbesson L."/>
            <person name="Teles M."/>
            <person name="MacKenzie S."/>
            <person name="Amaro C."/>
        </authorList>
    </citation>
    <scope>NUCLEOTIDE SEQUENCE</scope>
</reference>
<sequence>MRKKVIPVSENSFQKHGFQCLPIMQEQPWLLFSNLTHYL</sequence>
<name>A0A0E9XN44_ANGAN</name>
<accession>A0A0E9XN44</accession>
<dbReference type="AlphaFoldDB" id="A0A0E9XN44"/>
<organism evidence="1">
    <name type="scientific">Anguilla anguilla</name>
    <name type="common">European freshwater eel</name>
    <name type="synonym">Muraena anguilla</name>
    <dbReference type="NCBI Taxonomy" id="7936"/>
    <lineage>
        <taxon>Eukaryota</taxon>
        <taxon>Metazoa</taxon>
        <taxon>Chordata</taxon>
        <taxon>Craniata</taxon>
        <taxon>Vertebrata</taxon>
        <taxon>Euteleostomi</taxon>
        <taxon>Actinopterygii</taxon>
        <taxon>Neopterygii</taxon>
        <taxon>Teleostei</taxon>
        <taxon>Anguilliformes</taxon>
        <taxon>Anguillidae</taxon>
        <taxon>Anguilla</taxon>
    </lineage>
</organism>
<proteinExistence type="predicted"/>
<dbReference type="EMBL" id="GBXM01005337">
    <property type="protein sequence ID" value="JAI03241.1"/>
    <property type="molecule type" value="Transcribed_RNA"/>
</dbReference>
<evidence type="ECO:0000313" key="1">
    <source>
        <dbReference type="EMBL" id="JAI03241.1"/>
    </source>
</evidence>
<reference evidence="1" key="1">
    <citation type="submission" date="2014-11" db="EMBL/GenBank/DDBJ databases">
        <authorList>
            <person name="Amaro Gonzalez C."/>
        </authorList>
    </citation>
    <scope>NUCLEOTIDE SEQUENCE</scope>
</reference>
<protein>
    <submittedName>
        <fullName evidence="1">Uncharacterized protein</fullName>
    </submittedName>
</protein>